<comment type="similarity">
    <text evidence="1 4">Belongs to the glycosyl hydrolase 14 family.</text>
</comment>
<keyword evidence="3 4" id="KW-0624">Polysaccharide degradation</keyword>
<comment type="caution">
    <text evidence="5">The sequence shown here is derived from an EMBL/GenBank/DDBJ whole genome shotgun (WGS) entry which is preliminary data.</text>
</comment>
<protein>
    <recommendedName>
        <fullName evidence="4">Beta-amylase</fullName>
        <ecNumber evidence="4">3.2.1.2</ecNumber>
    </recommendedName>
</protein>
<proteinExistence type="inferred from homology"/>
<dbReference type="Gene3D" id="3.20.20.80">
    <property type="entry name" value="Glycosidases"/>
    <property type="match status" value="2"/>
</dbReference>
<dbReference type="EC" id="3.2.1.2" evidence="4"/>
<evidence type="ECO:0000256" key="3">
    <source>
        <dbReference type="ARBA" id="ARBA00023326"/>
    </source>
</evidence>
<name>A0AAW2Q7L2_9LAMI</name>
<evidence type="ECO:0000313" key="5">
    <source>
        <dbReference type="EMBL" id="KAL0363490.1"/>
    </source>
</evidence>
<reference evidence="5" key="2">
    <citation type="journal article" date="2024" name="Plant">
        <title>Genomic evolution and insights into agronomic trait innovations of Sesamum species.</title>
        <authorList>
            <person name="Miao H."/>
            <person name="Wang L."/>
            <person name="Qu L."/>
            <person name="Liu H."/>
            <person name="Sun Y."/>
            <person name="Le M."/>
            <person name="Wang Q."/>
            <person name="Wei S."/>
            <person name="Zheng Y."/>
            <person name="Lin W."/>
            <person name="Duan Y."/>
            <person name="Cao H."/>
            <person name="Xiong S."/>
            <person name="Wang X."/>
            <person name="Wei L."/>
            <person name="Li C."/>
            <person name="Ma Q."/>
            <person name="Ju M."/>
            <person name="Zhao R."/>
            <person name="Li G."/>
            <person name="Mu C."/>
            <person name="Tian Q."/>
            <person name="Mei H."/>
            <person name="Zhang T."/>
            <person name="Gao T."/>
            <person name="Zhang H."/>
        </authorList>
    </citation>
    <scope>NUCLEOTIDE SEQUENCE</scope>
    <source>
        <strain evidence="5">KEN8</strain>
    </source>
</reference>
<sequence length="262" mass="29107">MAVNIPSLDLCRGFAPLGKRCSASSAPSEALPVISPTVSCGRRSAGKCSCKLRSNLKFDAPSRATFACSGEKFVDHIATSGNQQEVTSIIPQVQRREVSKFGAPSRTMVLGIIPQVQEQDFTNTPVIPVYVMLPLGTINTECELANPDNLINQLKMLRSINVDGVMVDCWWGIVEAREIGSENPDIFFTDKKGRRNQECLYWGIDNERVQRDMTALEVYFEFMESFHAGFEEFFRDGLITEIEIGLGPCGELRYPSYPAKHG</sequence>
<dbReference type="PANTHER" id="PTHR31352:SF47">
    <property type="entry name" value="BETA-AMYLASE 7"/>
    <property type="match status" value="1"/>
</dbReference>
<evidence type="ECO:0000256" key="2">
    <source>
        <dbReference type="ARBA" id="ARBA00023277"/>
    </source>
</evidence>
<dbReference type="PANTHER" id="PTHR31352">
    <property type="entry name" value="BETA-AMYLASE 1, CHLOROPLASTIC"/>
    <property type="match status" value="1"/>
</dbReference>
<accession>A0AAW2Q7L2</accession>
<dbReference type="EMBL" id="JACGWM010000007">
    <property type="protein sequence ID" value="KAL0363490.1"/>
    <property type="molecule type" value="Genomic_DNA"/>
</dbReference>
<dbReference type="AlphaFoldDB" id="A0AAW2Q7L2"/>
<keyword evidence="4" id="KW-0378">Hydrolase</keyword>
<dbReference type="GO" id="GO:0016161">
    <property type="term" value="F:beta-amylase activity"/>
    <property type="evidence" value="ECO:0007669"/>
    <property type="project" value="UniProtKB-EC"/>
</dbReference>
<evidence type="ECO:0000256" key="4">
    <source>
        <dbReference type="RuleBase" id="RU000509"/>
    </source>
</evidence>
<dbReference type="Pfam" id="PF01373">
    <property type="entry name" value="Glyco_hydro_14"/>
    <property type="match status" value="2"/>
</dbReference>
<gene>
    <name evidence="5" type="ORF">Scaly_1304200</name>
</gene>
<organism evidence="5">
    <name type="scientific">Sesamum calycinum</name>
    <dbReference type="NCBI Taxonomy" id="2727403"/>
    <lineage>
        <taxon>Eukaryota</taxon>
        <taxon>Viridiplantae</taxon>
        <taxon>Streptophyta</taxon>
        <taxon>Embryophyta</taxon>
        <taxon>Tracheophyta</taxon>
        <taxon>Spermatophyta</taxon>
        <taxon>Magnoliopsida</taxon>
        <taxon>eudicotyledons</taxon>
        <taxon>Gunneridae</taxon>
        <taxon>Pentapetalae</taxon>
        <taxon>asterids</taxon>
        <taxon>lamiids</taxon>
        <taxon>Lamiales</taxon>
        <taxon>Pedaliaceae</taxon>
        <taxon>Sesamum</taxon>
    </lineage>
</organism>
<dbReference type="SUPFAM" id="SSF51445">
    <property type="entry name" value="(Trans)glycosidases"/>
    <property type="match status" value="1"/>
</dbReference>
<dbReference type="InterPro" id="IPR001554">
    <property type="entry name" value="Glyco_hydro_14"/>
</dbReference>
<comment type="catalytic activity">
    <reaction evidence="4">
        <text>Hydrolysis of (1-&gt;4)-alpha-D-glucosidic linkages in polysaccharides so as to remove successive maltose units from the non-reducing ends of the chains.</text>
        <dbReference type="EC" id="3.2.1.2"/>
    </reaction>
</comment>
<keyword evidence="4" id="KW-0326">Glycosidase</keyword>
<evidence type="ECO:0000256" key="1">
    <source>
        <dbReference type="ARBA" id="ARBA00005652"/>
    </source>
</evidence>
<keyword evidence="2 4" id="KW-0119">Carbohydrate metabolism</keyword>
<reference evidence="5" key="1">
    <citation type="submission" date="2020-06" db="EMBL/GenBank/DDBJ databases">
        <authorList>
            <person name="Li T."/>
            <person name="Hu X."/>
            <person name="Zhang T."/>
            <person name="Song X."/>
            <person name="Zhang H."/>
            <person name="Dai N."/>
            <person name="Sheng W."/>
            <person name="Hou X."/>
            <person name="Wei L."/>
        </authorList>
    </citation>
    <scope>NUCLEOTIDE SEQUENCE</scope>
    <source>
        <strain evidence="5">KEN8</strain>
        <tissue evidence="5">Leaf</tissue>
    </source>
</reference>
<dbReference type="InterPro" id="IPR017853">
    <property type="entry name" value="GH"/>
</dbReference>
<dbReference type="GO" id="GO:0000272">
    <property type="term" value="P:polysaccharide catabolic process"/>
    <property type="evidence" value="ECO:0007669"/>
    <property type="project" value="UniProtKB-KW"/>
</dbReference>